<sequence length="138" mass="14300">MAALITVADLLARPGFGNVDESQAEAVIDDASALVADVAAPVVLTAQTLPKSIVPVLVSMVGRGLHNPRGLQSEQLGDYGWQGGGTAAGLYLTREETRIVRRAVGKLGVGTVTLEGDLPLPPGVPGPLGYEDRFLESL</sequence>
<dbReference type="EMBL" id="BAAAUV010000013">
    <property type="protein sequence ID" value="GAA3223223.1"/>
    <property type="molecule type" value="Genomic_DNA"/>
</dbReference>
<organism evidence="1 2">
    <name type="scientific">Actinocorallia longicatena</name>
    <dbReference type="NCBI Taxonomy" id="111803"/>
    <lineage>
        <taxon>Bacteria</taxon>
        <taxon>Bacillati</taxon>
        <taxon>Actinomycetota</taxon>
        <taxon>Actinomycetes</taxon>
        <taxon>Streptosporangiales</taxon>
        <taxon>Thermomonosporaceae</taxon>
        <taxon>Actinocorallia</taxon>
    </lineage>
</organism>
<proteinExistence type="predicted"/>
<reference evidence="2" key="1">
    <citation type="journal article" date="2019" name="Int. J. Syst. Evol. Microbiol.">
        <title>The Global Catalogue of Microorganisms (GCM) 10K type strain sequencing project: providing services to taxonomists for standard genome sequencing and annotation.</title>
        <authorList>
            <consortium name="The Broad Institute Genomics Platform"/>
            <consortium name="The Broad Institute Genome Sequencing Center for Infectious Disease"/>
            <person name="Wu L."/>
            <person name="Ma J."/>
        </authorList>
    </citation>
    <scope>NUCLEOTIDE SEQUENCE [LARGE SCALE GENOMIC DNA]</scope>
    <source>
        <strain evidence="2">JCM 9377</strain>
    </source>
</reference>
<accession>A0ABP6QHI5</accession>
<protein>
    <recommendedName>
        <fullName evidence="3">Phage protein Gp19/Gp15/Gp42</fullName>
    </recommendedName>
</protein>
<comment type="caution">
    <text evidence="1">The sequence shown here is derived from an EMBL/GenBank/DDBJ whole genome shotgun (WGS) entry which is preliminary data.</text>
</comment>
<gene>
    <name evidence="1" type="ORF">GCM10010468_49590</name>
</gene>
<dbReference type="RefSeq" id="WP_344832525.1">
    <property type="nucleotide sequence ID" value="NZ_BAAAUV010000013.1"/>
</dbReference>
<evidence type="ECO:0000313" key="2">
    <source>
        <dbReference type="Proteomes" id="UP001501237"/>
    </source>
</evidence>
<evidence type="ECO:0008006" key="3">
    <source>
        <dbReference type="Google" id="ProtNLM"/>
    </source>
</evidence>
<keyword evidence="2" id="KW-1185">Reference proteome</keyword>
<evidence type="ECO:0000313" key="1">
    <source>
        <dbReference type="EMBL" id="GAA3223223.1"/>
    </source>
</evidence>
<name>A0ABP6QHI5_9ACTN</name>
<dbReference type="Proteomes" id="UP001501237">
    <property type="component" value="Unassembled WGS sequence"/>
</dbReference>